<feature type="compositionally biased region" description="Low complexity" evidence="1">
    <location>
        <begin position="732"/>
        <end position="743"/>
    </location>
</feature>
<sequence length="862" mass="95202">MSELARPNAFLHHRDTLDRLWTSADEEEQDNEEILCQELFFHRPQLFNHRDTLARLHFQQNSGSALPDHVLCRIAKLLDPDSYKNMRLVCRQWSDNLPRPVLSSAQRLPPEIVVQILNYLALVDFDSARHTCRAWFVPSLDHKIATSVLKASGNQSAHLQDLQYARQRRRQSSSQLETSNLELGNTVPEHIDQEWLMSKRLATESRLSGYWRGSSIRRDSGHTLSSFSITETVDFSRLLHQACSSTSTDLVLRRFTISACGSYLVVIVDEEIFVYNLCTPEASICPVVRIVAGRRVLAISMDVSSGRNSIAALLDGRVGASWDLNNLLAGDAISTQVGEPLDLGMRTHIQGLAPLGAAKPIPMEGLSDTARGADGPAFHSAISDEEVVESTHGLVPCQTESPEAASPWLSQEYRRNSDLQALLNVSEPSPGPIKIIARPTSVYANLGTGSDSPRSVAICPQRKCVAFGCRGGIELHWVDKTTGTSLNRWFPLAAPSDHLYFLPQRPGSDSTKKLRLISSAAGPLQSRPARRASAPTKWKLRSSYPGHGRLQSMTRLFFGSLPFPSALSRSNSTLQEDNERQGILRTVDCDHYLAVPLSDGVNVLFTCPASGLLCLGSDAPLGGPTKLMRKVCMVPPASDTPEKASALTCYRAGHDLRWGVRIVAAYDDGRVILYNIPLDCFNRIRHIRSTPDVWDELAGVVGQSDLLMDIFMAEQHDVSEPDSKGEGLALTRQSSDSSSSSRSFRSLQMDGTVIFHANSGVDDLQVDCAGGGVRVWIFMRDSTAVRLSIYTLRNFQPVHKYVNVDGLVHDLGQYHAIQKEDDCPVAKIKGKGKGKVHMKLPSDDEPSIEEEQEGHVKFVVFE</sequence>
<protein>
    <recommendedName>
        <fullName evidence="2">F-box domain-containing protein</fullName>
    </recommendedName>
</protein>
<feature type="domain" description="F-box" evidence="2">
    <location>
        <begin position="66"/>
        <end position="106"/>
    </location>
</feature>
<evidence type="ECO:0000259" key="2">
    <source>
        <dbReference type="SMART" id="SM00256"/>
    </source>
</evidence>
<evidence type="ECO:0000256" key="1">
    <source>
        <dbReference type="SAM" id="MobiDB-lite"/>
    </source>
</evidence>
<evidence type="ECO:0000313" key="3">
    <source>
        <dbReference type="EMBL" id="KAK5082671.1"/>
    </source>
</evidence>
<feature type="domain" description="F-box" evidence="2">
    <location>
        <begin position="108"/>
        <end position="148"/>
    </location>
</feature>
<name>A0AAN7SVW4_9EURO</name>
<dbReference type="InterPro" id="IPR036047">
    <property type="entry name" value="F-box-like_dom_sf"/>
</dbReference>
<dbReference type="Pfam" id="PF00646">
    <property type="entry name" value="F-box"/>
    <property type="match status" value="1"/>
</dbReference>
<dbReference type="InterPro" id="IPR036322">
    <property type="entry name" value="WD40_repeat_dom_sf"/>
</dbReference>
<dbReference type="EMBL" id="JAVRRJ010000007">
    <property type="protein sequence ID" value="KAK5082671.1"/>
    <property type="molecule type" value="Genomic_DNA"/>
</dbReference>
<accession>A0AAN7SVW4</accession>
<dbReference type="CDD" id="cd09917">
    <property type="entry name" value="F-box_SF"/>
    <property type="match status" value="1"/>
</dbReference>
<reference evidence="3 4" key="1">
    <citation type="submission" date="2023-08" db="EMBL/GenBank/DDBJ databases">
        <title>Black Yeasts Isolated from many extreme environments.</title>
        <authorList>
            <person name="Coleine C."/>
            <person name="Stajich J.E."/>
            <person name="Selbmann L."/>
        </authorList>
    </citation>
    <scope>NUCLEOTIDE SEQUENCE [LARGE SCALE GENOMIC DNA]</scope>
    <source>
        <strain evidence="3 4">CCFEE 5910</strain>
    </source>
</reference>
<dbReference type="SUPFAM" id="SSF50978">
    <property type="entry name" value="WD40 repeat-like"/>
    <property type="match status" value="1"/>
</dbReference>
<dbReference type="Pfam" id="PF12937">
    <property type="entry name" value="F-box-like"/>
    <property type="match status" value="1"/>
</dbReference>
<dbReference type="Proteomes" id="UP001309876">
    <property type="component" value="Unassembled WGS sequence"/>
</dbReference>
<proteinExistence type="predicted"/>
<organism evidence="3 4">
    <name type="scientific">Lithohypha guttulata</name>
    <dbReference type="NCBI Taxonomy" id="1690604"/>
    <lineage>
        <taxon>Eukaryota</taxon>
        <taxon>Fungi</taxon>
        <taxon>Dikarya</taxon>
        <taxon>Ascomycota</taxon>
        <taxon>Pezizomycotina</taxon>
        <taxon>Eurotiomycetes</taxon>
        <taxon>Chaetothyriomycetidae</taxon>
        <taxon>Chaetothyriales</taxon>
        <taxon>Trichomeriaceae</taxon>
        <taxon>Lithohypha</taxon>
    </lineage>
</organism>
<comment type="caution">
    <text evidence="3">The sequence shown here is derived from an EMBL/GenBank/DDBJ whole genome shotgun (WGS) entry which is preliminary data.</text>
</comment>
<dbReference type="SMART" id="SM00256">
    <property type="entry name" value="FBOX"/>
    <property type="match status" value="2"/>
</dbReference>
<feature type="region of interest" description="Disordered" evidence="1">
    <location>
        <begin position="719"/>
        <end position="743"/>
    </location>
</feature>
<evidence type="ECO:0000313" key="4">
    <source>
        <dbReference type="Proteomes" id="UP001309876"/>
    </source>
</evidence>
<dbReference type="SUPFAM" id="SSF81383">
    <property type="entry name" value="F-box domain"/>
    <property type="match status" value="2"/>
</dbReference>
<dbReference type="AlphaFoldDB" id="A0AAN7SVW4"/>
<dbReference type="InterPro" id="IPR001810">
    <property type="entry name" value="F-box_dom"/>
</dbReference>
<dbReference type="Gene3D" id="1.20.1280.50">
    <property type="match status" value="1"/>
</dbReference>
<keyword evidence="4" id="KW-1185">Reference proteome</keyword>
<gene>
    <name evidence="3" type="ORF">LTR05_006551</name>
</gene>